<gene>
    <name evidence="1" type="ORF">ENUP19_0054G0122</name>
</gene>
<evidence type="ECO:0000313" key="1">
    <source>
        <dbReference type="EMBL" id="GAB1220546.1"/>
    </source>
</evidence>
<evidence type="ECO:0008006" key="3">
    <source>
        <dbReference type="Google" id="ProtNLM"/>
    </source>
</evidence>
<comment type="caution">
    <text evidence="1">The sequence shown here is derived from an EMBL/GenBank/DDBJ whole genome shotgun (WGS) entry which is preliminary data.</text>
</comment>
<keyword evidence="2" id="KW-1185">Reference proteome</keyword>
<name>A0ABQ0DCH8_9EUKA</name>
<proteinExistence type="predicted"/>
<evidence type="ECO:0000313" key="2">
    <source>
        <dbReference type="Proteomes" id="UP001628156"/>
    </source>
</evidence>
<organism evidence="1 2">
    <name type="scientific">Entamoeba nuttalli</name>
    <dbReference type="NCBI Taxonomy" id="412467"/>
    <lineage>
        <taxon>Eukaryota</taxon>
        <taxon>Amoebozoa</taxon>
        <taxon>Evosea</taxon>
        <taxon>Archamoebae</taxon>
        <taxon>Mastigamoebida</taxon>
        <taxon>Entamoebidae</taxon>
        <taxon>Entamoeba</taxon>
    </lineage>
</organism>
<sequence length="456" mass="54228">MEIDLLKTLAVKESTKYHIEQIKNEFNKYEEIVKEERKNNFDIYYNDIKSLNDNDLEKRLQKIYEEKKRCVELANLSQKIIQNYKEIINIQQESIEKIKVLNLNEGSIIQRIEENVKKHHEDLIPFYQKHENFTKTLQSVDLEQIDGNELKIQLSKKEDKVNDKYKKDNITNEQIDEWDDVDHYYSNCQPKHQVIIDMEDSDNGISLRVNNDSSMEWEDNFINVTNEIYETQTHSYKNTLRTEENEKKPFPSLDKRIDELKQKQHKKEIKQNEMVLIEKMSSKILQKIGFKEMTVIFDTLYDGWERKSFNKHVMGKKGVMGVIFNSSKKAFGFVFHSLTIEGKWLDDEKMKIFTINLNKPIDLQFSIHEIFSRNYDGKKVIYFASEKESDENLFFQIIDILFIRKGENGLGQLQLQQNISKYFYGLDPKELLDKISSSLIGTFTRIIFFELDKPIN</sequence>
<accession>A0ABQ0DCH8</accession>
<reference evidence="1 2" key="1">
    <citation type="journal article" date="2019" name="PLoS Negl. Trop. Dis.">
        <title>Whole genome sequencing of Entamoeba nuttalli reveals mammalian host-related molecular signatures and a novel octapeptide-repeat surface protein.</title>
        <authorList>
            <person name="Tanaka M."/>
            <person name="Makiuchi T."/>
            <person name="Komiyama T."/>
            <person name="Shiina T."/>
            <person name="Osaki K."/>
            <person name="Tachibana H."/>
        </authorList>
    </citation>
    <scope>NUCLEOTIDE SEQUENCE [LARGE SCALE GENOMIC DNA]</scope>
    <source>
        <strain evidence="1 2">P19-061405</strain>
    </source>
</reference>
<protein>
    <recommendedName>
        <fullName evidence="3">TLDc domain-containing protein</fullName>
    </recommendedName>
</protein>
<dbReference type="Proteomes" id="UP001628156">
    <property type="component" value="Unassembled WGS sequence"/>
</dbReference>
<dbReference type="EMBL" id="BAAFRS010000054">
    <property type="protein sequence ID" value="GAB1220546.1"/>
    <property type="molecule type" value="Genomic_DNA"/>
</dbReference>